<feature type="non-terminal residue" evidence="1">
    <location>
        <position position="1"/>
    </location>
</feature>
<dbReference type="EMBL" id="KZ679014">
    <property type="protein sequence ID" value="PSS13067.1"/>
    <property type="molecule type" value="Genomic_DNA"/>
</dbReference>
<dbReference type="InterPro" id="IPR036812">
    <property type="entry name" value="NAD(P)_OxRdtase_dom_sf"/>
</dbReference>
<protein>
    <submittedName>
        <fullName evidence="1">Uncharacterized protein</fullName>
    </submittedName>
</protein>
<dbReference type="STRING" id="857342.A0A2T3AWK7"/>
<gene>
    <name evidence="1" type="ORF">M430DRAFT_106177</name>
</gene>
<dbReference type="RefSeq" id="XP_024719058.1">
    <property type="nucleotide sequence ID" value="XM_024861062.1"/>
</dbReference>
<dbReference type="AlphaFoldDB" id="A0A2T3AWK7"/>
<dbReference type="GeneID" id="36569143"/>
<accession>A0A2T3AWK7</accession>
<dbReference type="InParanoid" id="A0A2T3AWK7"/>
<evidence type="ECO:0000313" key="2">
    <source>
        <dbReference type="Proteomes" id="UP000241818"/>
    </source>
</evidence>
<evidence type="ECO:0000313" key="1">
    <source>
        <dbReference type="EMBL" id="PSS13067.1"/>
    </source>
</evidence>
<organism evidence="1 2">
    <name type="scientific">Amorphotheca resinae ATCC 22711</name>
    <dbReference type="NCBI Taxonomy" id="857342"/>
    <lineage>
        <taxon>Eukaryota</taxon>
        <taxon>Fungi</taxon>
        <taxon>Dikarya</taxon>
        <taxon>Ascomycota</taxon>
        <taxon>Pezizomycotina</taxon>
        <taxon>Leotiomycetes</taxon>
        <taxon>Helotiales</taxon>
        <taxon>Amorphothecaceae</taxon>
        <taxon>Amorphotheca</taxon>
    </lineage>
</organism>
<reference evidence="1 2" key="1">
    <citation type="journal article" date="2018" name="New Phytol.">
        <title>Comparative genomics and transcriptomics depict ericoid mycorrhizal fungi as versatile saprotrophs and plant mutualists.</title>
        <authorList>
            <person name="Martino E."/>
            <person name="Morin E."/>
            <person name="Grelet G.A."/>
            <person name="Kuo A."/>
            <person name="Kohler A."/>
            <person name="Daghino S."/>
            <person name="Barry K.W."/>
            <person name="Cichocki N."/>
            <person name="Clum A."/>
            <person name="Dockter R.B."/>
            <person name="Hainaut M."/>
            <person name="Kuo R.C."/>
            <person name="LaButti K."/>
            <person name="Lindahl B.D."/>
            <person name="Lindquist E.A."/>
            <person name="Lipzen A."/>
            <person name="Khouja H.R."/>
            <person name="Magnuson J."/>
            <person name="Murat C."/>
            <person name="Ohm R.A."/>
            <person name="Singer S.W."/>
            <person name="Spatafora J.W."/>
            <person name="Wang M."/>
            <person name="Veneault-Fourrey C."/>
            <person name="Henrissat B."/>
            <person name="Grigoriev I.V."/>
            <person name="Martin F.M."/>
            <person name="Perotto S."/>
        </authorList>
    </citation>
    <scope>NUCLEOTIDE SEQUENCE [LARGE SCALE GENOMIC DNA]</scope>
    <source>
        <strain evidence="1 2">ATCC 22711</strain>
    </source>
</reference>
<proteinExistence type="predicted"/>
<dbReference type="Gene3D" id="3.20.20.100">
    <property type="entry name" value="NADP-dependent oxidoreductase domain"/>
    <property type="match status" value="1"/>
</dbReference>
<dbReference type="SUPFAM" id="SSF51430">
    <property type="entry name" value="NAD(P)-linked oxidoreductase"/>
    <property type="match status" value="1"/>
</dbReference>
<name>A0A2T3AWK7_AMORE</name>
<keyword evidence="2" id="KW-1185">Reference proteome</keyword>
<sequence length="66" mass="7567">IAWGIERGNVVLPKSSNNERIKSSFRLIDSNEEELTAVNNTAEGRHYRFVNPKDMLGYDVWPEESS</sequence>
<dbReference type="Proteomes" id="UP000241818">
    <property type="component" value="Unassembled WGS sequence"/>
</dbReference>
<dbReference type="OrthoDB" id="416253at2759"/>